<reference evidence="2 3" key="1">
    <citation type="submission" date="2015-09" db="EMBL/GenBank/DDBJ databases">
        <authorList>
            <consortium name="Swine Surveillance"/>
        </authorList>
    </citation>
    <scope>NUCLEOTIDE SEQUENCE [LARGE SCALE GENOMIC DNA]</scope>
    <source>
        <strain evidence="2 3">CECT 8399</strain>
    </source>
</reference>
<dbReference type="SUPFAM" id="SSF55729">
    <property type="entry name" value="Acyl-CoA N-acyltransferases (Nat)"/>
    <property type="match status" value="1"/>
</dbReference>
<evidence type="ECO:0000313" key="3">
    <source>
        <dbReference type="Proteomes" id="UP000051326"/>
    </source>
</evidence>
<organism evidence="2 3">
    <name type="scientific">Leisingera aquaemixtae</name>
    <dbReference type="NCBI Taxonomy" id="1396826"/>
    <lineage>
        <taxon>Bacteria</taxon>
        <taxon>Pseudomonadati</taxon>
        <taxon>Pseudomonadota</taxon>
        <taxon>Alphaproteobacteria</taxon>
        <taxon>Rhodobacterales</taxon>
        <taxon>Roseobacteraceae</taxon>
        <taxon>Leisingera</taxon>
    </lineage>
</organism>
<dbReference type="Pfam" id="PF13480">
    <property type="entry name" value="Acetyltransf_6"/>
    <property type="match status" value="1"/>
</dbReference>
<dbReference type="EMBL" id="CYSR01000040">
    <property type="protein sequence ID" value="CUI02114.1"/>
    <property type="molecule type" value="Genomic_DNA"/>
</dbReference>
<dbReference type="InterPro" id="IPR050644">
    <property type="entry name" value="PG_Glycine_Bridge_Synth"/>
</dbReference>
<dbReference type="PANTHER" id="PTHR36174:SF1">
    <property type="entry name" value="LIPID II:GLYCINE GLYCYLTRANSFERASE"/>
    <property type="match status" value="1"/>
</dbReference>
<dbReference type="InterPro" id="IPR038740">
    <property type="entry name" value="BioF2-like_GNAT_dom"/>
</dbReference>
<dbReference type="Gene3D" id="3.40.630.30">
    <property type="match status" value="1"/>
</dbReference>
<evidence type="ECO:0000259" key="1">
    <source>
        <dbReference type="Pfam" id="PF13480"/>
    </source>
</evidence>
<name>A0A0N7M5D3_9RHOB</name>
<evidence type="ECO:0000313" key="2">
    <source>
        <dbReference type="EMBL" id="CUI02114.1"/>
    </source>
</evidence>
<dbReference type="InterPro" id="IPR016181">
    <property type="entry name" value="Acyl_CoA_acyltransferase"/>
</dbReference>
<proteinExistence type="predicted"/>
<gene>
    <name evidence="2" type="ORF">PHA8399_04276</name>
</gene>
<sequence length="305" mass="33360">MFDSAPDPDLPAAATARPQLRALQQSPEFARALMACGQAPLVLDGTLVLQRRLPGGLRLAMVNRADLGNPAPLMAALRGQGLGRTPLILSPEAPAPHLARLGAVPLATPAHAALWDLTGDPDQRRAALHQKWRNRLKHGEAQTLRLTRQNLPHDVRHWLFQADAQQQTMRGYRSWPIGLTLAYARENKGQAKLFQAFEGKDPAAAILILTHGSTATYHIAHTTRRGKQLSAHTLLLWEAASWLASKGICRLDLGLINTEDAPGLARFKLGTGARLHRLGGTWGLWPPLGRLLRPLARLDRRLMAG</sequence>
<dbReference type="PANTHER" id="PTHR36174">
    <property type="entry name" value="LIPID II:GLYCINE GLYCYLTRANSFERASE"/>
    <property type="match status" value="1"/>
</dbReference>
<feature type="domain" description="BioF2-like acetyltransferase" evidence="1">
    <location>
        <begin position="131"/>
        <end position="258"/>
    </location>
</feature>
<dbReference type="RefSeq" id="WP_058288066.1">
    <property type="nucleotide sequence ID" value="NZ_CYSR01000040.1"/>
</dbReference>
<dbReference type="Proteomes" id="UP000051326">
    <property type="component" value="Unassembled WGS sequence"/>
</dbReference>
<dbReference type="STRING" id="1396826.PHA8399_04276"/>
<dbReference type="AlphaFoldDB" id="A0A0N7M5D3"/>
<accession>A0A0N7M5D3</accession>
<protein>
    <recommendedName>
        <fullName evidence="1">BioF2-like acetyltransferase domain-containing protein</fullName>
    </recommendedName>
</protein>